<dbReference type="VEuPathDB" id="FungiDB:P170DRAFT_202761"/>
<evidence type="ECO:0000313" key="2">
    <source>
        <dbReference type="EMBL" id="PLB48006.1"/>
    </source>
</evidence>
<keyword evidence="3" id="KW-1185">Reference proteome</keyword>
<feature type="compositionally biased region" description="Low complexity" evidence="1">
    <location>
        <begin position="1"/>
        <end position="12"/>
    </location>
</feature>
<feature type="region of interest" description="Disordered" evidence="1">
    <location>
        <begin position="136"/>
        <end position="195"/>
    </location>
</feature>
<evidence type="ECO:0000313" key="3">
    <source>
        <dbReference type="Proteomes" id="UP000234275"/>
    </source>
</evidence>
<dbReference type="GeneID" id="36550466"/>
<dbReference type="AlphaFoldDB" id="A0A2I2G551"/>
<feature type="compositionally biased region" description="Polar residues" evidence="1">
    <location>
        <begin position="165"/>
        <end position="177"/>
    </location>
</feature>
<reference evidence="2 3" key="1">
    <citation type="submission" date="2016-12" db="EMBL/GenBank/DDBJ databases">
        <title>The genomes of Aspergillus section Nigri reveals drivers in fungal speciation.</title>
        <authorList>
            <consortium name="DOE Joint Genome Institute"/>
            <person name="Vesth T.C."/>
            <person name="Nybo J."/>
            <person name="Theobald S."/>
            <person name="Brandl J."/>
            <person name="Frisvad J.C."/>
            <person name="Nielsen K.F."/>
            <person name="Lyhne E.K."/>
            <person name="Kogle M.E."/>
            <person name="Kuo A."/>
            <person name="Riley R."/>
            <person name="Clum A."/>
            <person name="Nolan M."/>
            <person name="Lipzen A."/>
            <person name="Salamov A."/>
            <person name="Henrissat B."/>
            <person name="Wiebenga A."/>
            <person name="De Vries R.P."/>
            <person name="Grigoriev I.V."/>
            <person name="Mortensen U.H."/>
            <person name="Andersen M.R."/>
            <person name="Baker S.E."/>
        </authorList>
    </citation>
    <scope>NUCLEOTIDE SEQUENCE [LARGE SCALE GENOMIC DNA]</scope>
    <source>
        <strain evidence="2 3">IBT 23096</strain>
    </source>
</reference>
<feature type="region of interest" description="Disordered" evidence="1">
    <location>
        <begin position="1"/>
        <end position="60"/>
    </location>
</feature>
<evidence type="ECO:0000256" key="1">
    <source>
        <dbReference type="SAM" id="MobiDB-lite"/>
    </source>
</evidence>
<dbReference type="EMBL" id="MSFO01000005">
    <property type="protein sequence ID" value="PLB48006.1"/>
    <property type="molecule type" value="Genomic_DNA"/>
</dbReference>
<name>A0A2I2G551_9EURO</name>
<comment type="caution">
    <text evidence="2">The sequence shown here is derived from an EMBL/GenBank/DDBJ whole genome shotgun (WGS) entry which is preliminary data.</text>
</comment>
<sequence length="195" mass="21927">MLGDHGSSQGGQDQDKMDRPAKRKGKNLIESTRLWRYHPESTHNGAHTRDPLGSSSPWDRRREKKLKKKYEDVCLSLELWTLRLSTPRPFTKWHSETRILMGNHCLRRSGTSDGADILSAKGMNFLRECPTAGECATTTTTTKTPSSKHSIHLRSEEKGAVNHSRGGSSNQPPSTITSHRHQPTMADGRDRKELC</sequence>
<dbReference type="RefSeq" id="XP_024703308.1">
    <property type="nucleotide sequence ID" value="XM_024842768.1"/>
</dbReference>
<gene>
    <name evidence="2" type="ORF">P170DRAFT_202761</name>
</gene>
<feature type="compositionally biased region" description="Low complexity" evidence="1">
    <location>
        <begin position="136"/>
        <end position="148"/>
    </location>
</feature>
<dbReference type="Proteomes" id="UP000234275">
    <property type="component" value="Unassembled WGS sequence"/>
</dbReference>
<organism evidence="2 3">
    <name type="scientific">Aspergillus steynii IBT 23096</name>
    <dbReference type="NCBI Taxonomy" id="1392250"/>
    <lineage>
        <taxon>Eukaryota</taxon>
        <taxon>Fungi</taxon>
        <taxon>Dikarya</taxon>
        <taxon>Ascomycota</taxon>
        <taxon>Pezizomycotina</taxon>
        <taxon>Eurotiomycetes</taxon>
        <taxon>Eurotiomycetidae</taxon>
        <taxon>Eurotiales</taxon>
        <taxon>Aspergillaceae</taxon>
        <taxon>Aspergillus</taxon>
        <taxon>Aspergillus subgen. Circumdati</taxon>
    </lineage>
</organism>
<accession>A0A2I2G551</accession>
<proteinExistence type="predicted"/>
<protein>
    <submittedName>
        <fullName evidence="2">Uncharacterized protein</fullName>
    </submittedName>
</protein>